<dbReference type="InterPro" id="IPR029058">
    <property type="entry name" value="AB_hydrolase_fold"/>
</dbReference>
<gene>
    <name evidence="1" type="ORF">MANY_08000</name>
</gene>
<evidence type="ECO:0000313" key="1">
    <source>
        <dbReference type="EMBL" id="BBZ75463.1"/>
    </source>
</evidence>
<dbReference type="EMBL" id="AP022620">
    <property type="protein sequence ID" value="BBZ75463.1"/>
    <property type="molecule type" value="Genomic_DNA"/>
</dbReference>
<organism evidence="1 2">
    <name type="scientific">Mycolicibacterium anyangense</name>
    <dbReference type="NCBI Taxonomy" id="1431246"/>
    <lineage>
        <taxon>Bacteria</taxon>
        <taxon>Bacillati</taxon>
        <taxon>Actinomycetota</taxon>
        <taxon>Actinomycetes</taxon>
        <taxon>Mycobacteriales</taxon>
        <taxon>Mycobacteriaceae</taxon>
        <taxon>Mycolicibacterium</taxon>
    </lineage>
</organism>
<dbReference type="KEGG" id="many:MANY_08000"/>
<proteinExistence type="predicted"/>
<name>A0A6N4W503_9MYCO</name>
<dbReference type="Proteomes" id="UP000467249">
    <property type="component" value="Chromosome"/>
</dbReference>
<dbReference type="SUPFAM" id="SSF53474">
    <property type="entry name" value="alpha/beta-Hydrolases"/>
    <property type="match status" value="1"/>
</dbReference>
<evidence type="ECO:0000313" key="2">
    <source>
        <dbReference type="Proteomes" id="UP000467249"/>
    </source>
</evidence>
<accession>A0A6N4W503</accession>
<protein>
    <recommendedName>
        <fullName evidence="3">Alpha/beta hydrolase</fullName>
    </recommendedName>
</protein>
<sequence>MSIMGRGSSDSEAPPFGSVALPSCVVTLLAPGCIADDAARIECPVFVGAGERDTLPVPHHEPAAYEKSSDVTVFVAPRMAHMHNFASTRAMLWDRLAGWAAAV</sequence>
<reference evidence="1 2" key="1">
    <citation type="journal article" date="2019" name="Emerg. Microbes Infect.">
        <title>Comprehensive subspecies identification of 175 nontuberculous mycobacteria species based on 7547 genomic profiles.</title>
        <authorList>
            <person name="Matsumoto Y."/>
            <person name="Kinjo T."/>
            <person name="Motooka D."/>
            <person name="Nabeya D."/>
            <person name="Jung N."/>
            <person name="Uechi K."/>
            <person name="Horii T."/>
            <person name="Iida T."/>
            <person name="Fujita J."/>
            <person name="Nakamura S."/>
        </authorList>
    </citation>
    <scope>NUCLEOTIDE SEQUENCE [LARGE SCALE GENOMIC DNA]</scope>
    <source>
        <strain evidence="1 2">JCM 30275</strain>
    </source>
</reference>
<dbReference type="Gene3D" id="3.40.50.1820">
    <property type="entry name" value="alpha/beta hydrolase"/>
    <property type="match status" value="1"/>
</dbReference>
<keyword evidence="2" id="KW-1185">Reference proteome</keyword>
<dbReference type="AlphaFoldDB" id="A0A6N4W503"/>
<evidence type="ECO:0008006" key="3">
    <source>
        <dbReference type="Google" id="ProtNLM"/>
    </source>
</evidence>